<evidence type="ECO:0000313" key="2">
    <source>
        <dbReference type="Proteomes" id="UP000288794"/>
    </source>
</evidence>
<dbReference type="AlphaFoldDB" id="A0A443I8T2"/>
<dbReference type="Proteomes" id="UP000288794">
    <property type="component" value="Unassembled WGS sequence"/>
</dbReference>
<reference evidence="1 2" key="1">
    <citation type="submission" date="2014-04" db="EMBL/GenBank/DDBJ databases">
        <title>Draft genome sequence of Pantoea beijingensis strain LMG 27579, an emerging pathogen to Pleurotus eryngii with potential industrial application.</title>
        <authorList>
            <person name="Xu F."/>
            <person name="Liu Y."/>
            <person name="Wang S."/>
            <person name="Yin Y."/>
            <person name="Ma Y."/>
            <person name="Zhao S."/>
            <person name="Rong C."/>
        </authorList>
    </citation>
    <scope>NUCLEOTIDE SEQUENCE [LARGE SCALE GENOMIC DNA]</scope>
    <source>
        <strain evidence="1 2">LMG 27579</strain>
    </source>
</reference>
<sequence length="75" mass="8256">MMPYKRYYAISGPAQDRGYARNEQVIHVFGSLWRLAVFHGGALTVALSISSDERYVSCALTERLSGVLIAYGGNT</sequence>
<dbReference type="EMBL" id="JMEE01000046">
    <property type="protein sequence ID" value="RWR00581.1"/>
    <property type="molecule type" value="Genomic_DNA"/>
</dbReference>
<proteinExistence type="predicted"/>
<evidence type="ECO:0000313" key="1">
    <source>
        <dbReference type="EMBL" id="RWR00581.1"/>
    </source>
</evidence>
<organism evidence="1 2">
    <name type="scientific">[Pantoea] beijingensis</name>
    <dbReference type="NCBI Taxonomy" id="1324864"/>
    <lineage>
        <taxon>Bacteria</taxon>
        <taxon>Pseudomonadati</taxon>
        <taxon>Pseudomonadota</taxon>
        <taxon>Gammaproteobacteria</taxon>
        <taxon>Enterobacterales</taxon>
        <taxon>Erwiniaceae</taxon>
        <taxon>Erwinia</taxon>
    </lineage>
</organism>
<name>A0A443I8T2_9GAMM</name>
<accession>A0A443I8T2</accession>
<protein>
    <submittedName>
        <fullName evidence="1">Uncharacterized protein</fullName>
    </submittedName>
</protein>
<comment type="caution">
    <text evidence="1">The sequence shown here is derived from an EMBL/GenBank/DDBJ whole genome shotgun (WGS) entry which is preliminary data.</text>
</comment>
<keyword evidence="2" id="KW-1185">Reference proteome</keyword>
<gene>
    <name evidence="1" type="ORF">ED28_17090</name>
</gene>